<protein>
    <submittedName>
        <fullName evidence="5">Short-chain dehydrogenase/reductase 2</fullName>
    </submittedName>
</protein>
<accession>A0A179GGA4</accession>
<sequence length="351" mass="37753">MGHPISKVAYTPVSYILSALGQPLISGGLLAAITVPSPLRDTVCNVVQTGAPIHIAHLRSILFGILFLGSVRTASRVLDHRANTNESRSDSSRWNFPNEIVVLTGGCGGIGKSIAGLLSARGIQVAVLDIQASPPEFDENPNIHYFYCDITSQRSVRDVAQQIRDTLGEPSVLVNNAGISHRKSIIELSRANLEQTFQVNAIAHWTTCQEFLPAMIAANKGHIVAVASLAAFGAMPLQGDYAATKSAILAFHECLIGELKHIHKVEGILNSVVCPGWTRTPIIAKWGPKISEGAMDPERVATRVVEHVVECVGGQSFVPESLGPLSITRALPLWLQAVVRDAAWKLMMNKA</sequence>
<dbReference type="SUPFAM" id="SSF51735">
    <property type="entry name" value="NAD(P)-binding Rossmann-fold domains"/>
    <property type="match status" value="1"/>
</dbReference>
<feature type="transmembrane region" description="Helical" evidence="4">
    <location>
        <begin position="12"/>
        <end position="33"/>
    </location>
</feature>
<evidence type="ECO:0000313" key="5">
    <source>
        <dbReference type="EMBL" id="OAQ76856.1"/>
    </source>
</evidence>
<dbReference type="GO" id="GO:0016616">
    <property type="term" value="F:oxidoreductase activity, acting on the CH-OH group of donors, NAD or NADP as acceptor"/>
    <property type="evidence" value="ECO:0007669"/>
    <property type="project" value="TreeGrafter"/>
</dbReference>
<comment type="caution">
    <text evidence="5">The sequence shown here is derived from an EMBL/GenBank/DDBJ whole genome shotgun (WGS) entry which is preliminary data.</text>
</comment>
<dbReference type="PANTHER" id="PTHR24322">
    <property type="entry name" value="PKSB"/>
    <property type="match status" value="1"/>
</dbReference>
<evidence type="ECO:0000256" key="3">
    <source>
        <dbReference type="RuleBase" id="RU000363"/>
    </source>
</evidence>
<reference evidence="5 6" key="1">
    <citation type="submission" date="2016-02" db="EMBL/GenBank/DDBJ databases">
        <title>Biosynthesis of antibiotic leucinostatins and their inhibition on Phytophthora in bio-control Purpureocillium lilacinum.</title>
        <authorList>
            <person name="Wang G."/>
            <person name="Liu Z."/>
            <person name="Lin R."/>
            <person name="Li E."/>
            <person name="Mao Z."/>
            <person name="Ling J."/>
            <person name="Yin W."/>
            <person name="Xie B."/>
        </authorList>
    </citation>
    <scope>NUCLEOTIDE SEQUENCE [LARGE SCALE GENOMIC DNA]</scope>
    <source>
        <strain evidence="5">PLFJ-1</strain>
    </source>
</reference>
<evidence type="ECO:0000256" key="1">
    <source>
        <dbReference type="ARBA" id="ARBA00006484"/>
    </source>
</evidence>
<dbReference type="OMA" id="DQIQMSL"/>
<dbReference type="PRINTS" id="PR00081">
    <property type="entry name" value="GDHRDH"/>
</dbReference>
<dbReference type="InterPro" id="IPR036291">
    <property type="entry name" value="NAD(P)-bd_dom_sf"/>
</dbReference>
<keyword evidence="4" id="KW-1133">Transmembrane helix</keyword>
<feature type="transmembrane region" description="Helical" evidence="4">
    <location>
        <begin position="53"/>
        <end position="71"/>
    </location>
</feature>
<keyword evidence="2" id="KW-0560">Oxidoreductase</keyword>
<name>A0A179GGA4_PURLI</name>
<dbReference type="Pfam" id="PF00106">
    <property type="entry name" value="adh_short"/>
    <property type="match status" value="1"/>
</dbReference>
<dbReference type="PRINTS" id="PR00080">
    <property type="entry name" value="SDRFAMILY"/>
</dbReference>
<dbReference type="Proteomes" id="UP000078340">
    <property type="component" value="Unassembled WGS sequence"/>
</dbReference>
<keyword evidence="4" id="KW-0812">Transmembrane</keyword>
<organism evidence="5 6">
    <name type="scientific">Purpureocillium lilacinum</name>
    <name type="common">Paecilomyces lilacinus</name>
    <dbReference type="NCBI Taxonomy" id="33203"/>
    <lineage>
        <taxon>Eukaryota</taxon>
        <taxon>Fungi</taxon>
        <taxon>Dikarya</taxon>
        <taxon>Ascomycota</taxon>
        <taxon>Pezizomycotina</taxon>
        <taxon>Sordariomycetes</taxon>
        <taxon>Hypocreomycetidae</taxon>
        <taxon>Hypocreales</taxon>
        <taxon>Ophiocordycipitaceae</taxon>
        <taxon>Purpureocillium</taxon>
    </lineage>
</organism>
<dbReference type="PANTHER" id="PTHR24322:SF736">
    <property type="entry name" value="RETINOL DEHYDROGENASE 10"/>
    <property type="match status" value="1"/>
</dbReference>
<comment type="similarity">
    <text evidence="1 3">Belongs to the short-chain dehydrogenases/reductases (SDR) family.</text>
</comment>
<dbReference type="GeneID" id="28892510"/>
<evidence type="ECO:0000313" key="6">
    <source>
        <dbReference type="Proteomes" id="UP000078340"/>
    </source>
</evidence>
<evidence type="ECO:0000256" key="4">
    <source>
        <dbReference type="SAM" id="Phobius"/>
    </source>
</evidence>
<dbReference type="KEGG" id="plj:28892510"/>
<dbReference type="InterPro" id="IPR002347">
    <property type="entry name" value="SDR_fam"/>
</dbReference>
<dbReference type="EMBL" id="LSBI01000013">
    <property type="protein sequence ID" value="OAQ76856.1"/>
    <property type="molecule type" value="Genomic_DNA"/>
</dbReference>
<evidence type="ECO:0000256" key="2">
    <source>
        <dbReference type="ARBA" id="ARBA00023002"/>
    </source>
</evidence>
<proteinExistence type="inferred from homology"/>
<dbReference type="Gene3D" id="3.40.50.720">
    <property type="entry name" value="NAD(P)-binding Rossmann-like Domain"/>
    <property type="match status" value="1"/>
</dbReference>
<dbReference type="AlphaFoldDB" id="A0A179GGA4"/>
<gene>
    <name evidence="5" type="ORF">VFPFJ_10393</name>
</gene>
<keyword evidence="4" id="KW-0472">Membrane</keyword>